<keyword evidence="3" id="KW-0732">Signal</keyword>
<evidence type="ECO:0000313" key="7">
    <source>
        <dbReference type="EMBL" id="MFD0993397.1"/>
    </source>
</evidence>
<evidence type="ECO:0000256" key="3">
    <source>
        <dbReference type="ARBA" id="ARBA00022729"/>
    </source>
</evidence>
<sequence length="160" mass="17751">MNKRLWLTGVIVCSLLYITIKINSKYRELPVKQHQVISKALQYEGIPYKAGGTTSKGMDCSGLVQTSFKNIAIQLPRSSKAMSTEGEKVSIHEVVVGDLLFFNIDRLQGSINHVGLVTSVNDNSVKFIHSTTKKGVIVSSMNESYWSDAFVKAKRILLSE</sequence>
<dbReference type="EMBL" id="JBHTJR010000047">
    <property type="protein sequence ID" value="MFD0993397.1"/>
    <property type="molecule type" value="Genomic_DNA"/>
</dbReference>
<evidence type="ECO:0000313" key="8">
    <source>
        <dbReference type="Proteomes" id="UP001597062"/>
    </source>
</evidence>
<dbReference type="RefSeq" id="WP_386107617.1">
    <property type="nucleotide sequence ID" value="NZ_JBHTJR010000047.1"/>
</dbReference>
<dbReference type="PANTHER" id="PTHR47360:SF1">
    <property type="entry name" value="ENDOPEPTIDASE NLPC-RELATED"/>
    <property type="match status" value="1"/>
</dbReference>
<dbReference type="InterPro" id="IPR052062">
    <property type="entry name" value="Murein_DD/LD_carboxypeptidase"/>
</dbReference>
<accession>A0ABW3JSD8</accession>
<comment type="similarity">
    <text evidence="1">Belongs to the peptidase C40 family.</text>
</comment>
<dbReference type="PANTHER" id="PTHR47360">
    <property type="entry name" value="MUREIN DD-ENDOPEPTIDASE MEPS/MUREIN LD-CARBOXYPEPTIDASE"/>
    <property type="match status" value="1"/>
</dbReference>
<name>A0ABW3JSD8_9FLAO</name>
<evidence type="ECO:0000256" key="5">
    <source>
        <dbReference type="ARBA" id="ARBA00022807"/>
    </source>
</evidence>
<protein>
    <submittedName>
        <fullName evidence="7">C40 family peptidase</fullName>
    </submittedName>
</protein>
<dbReference type="InterPro" id="IPR000064">
    <property type="entry name" value="NLP_P60_dom"/>
</dbReference>
<organism evidence="7 8">
    <name type="scientific">Tenacibaculum geojense</name>
    <dbReference type="NCBI Taxonomy" id="915352"/>
    <lineage>
        <taxon>Bacteria</taxon>
        <taxon>Pseudomonadati</taxon>
        <taxon>Bacteroidota</taxon>
        <taxon>Flavobacteriia</taxon>
        <taxon>Flavobacteriales</taxon>
        <taxon>Flavobacteriaceae</taxon>
        <taxon>Tenacibaculum</taxon>
    </lineage>
</organism>
<reference evidence="8" key="1">
    <citation type="journal article" date="2019" name="Int. J. Syst. Evol. Microbiol.">
        <title>The Global Catalogue of Microorganisms (GCM) 10K type strain sequencing project: providing services to taxonomists for standard genome sequencing and annotation.</title>
        <authorList>
            <consortium name="The Broad Institute Genomics Platform"/>
            <consortium name="The Broad Institute Genome Sequencing Center for Infectious Disease"/>
            <person name="Wu L."/>
            <person name="Ma J."/>
        </authorList>
    </citation>
    <scope>NUCLEOTIDE SEQUENCE [LARGE SCALE GENOMIC DNA]</scope>
    <source>
        <strain evidence="8">CCUG 60527</strain>
    </source>
</reference>
<gene>
    <name evidence="7" type="ORF">ACFQ1U_09290</name>
</gene>
<dbReference type="Proteomes" id="UP001597062">
    <property type="component" value="Unassembled WGS sequence"/>
</dbReference>
<evidence type="ECO:0000256" key="1">
    <source>
        <dbReference type="ARBA" id="ARBA00007074"/>
    </source>
</evidence>
<dbReference type="InterPro" id="IPR038765">
    <property type="entry name" value="Papain-like_cys_pep_sf"/>
</dbReference>
<comment type="caution">
    <text evidence="7">The sequence shown here is derived from an EMBL/GenBank/DDBJ whole genome shotgun (WGS) entry which is preliminary data.</text>
</comment>
<evidence type="ECO:0000256" key="4">
    <source>
        <dbReference type="ARBA" id="ARBA00022801"/>
    </source>
</evidence>
<keyword evidence="2" id="KW-0645">Protease</keyword>
<evidence type="ECO:0000256" key="2">
    <source>
        <dbReference type="ARBA" id="ARBA00022670"/>
    </source>
</evidence>
<evidence type="ECO:0000259" key="6">
    <source>
        <dbReference type="PROSITE" id="PS51935"/>
    </source>
</evidence>
<dbReference type="SUPFAM" id="SSF54001">
    <property type="entry name" value="Cysteine proteinases"/>
    <property type="match status" value="1"/>
</dbReference>
<proteinExistence type="inferred from homology"/>
<keyword evidence="4" id="KW-0378">Hydrolase</keyword>
<feature type="domain" description="NlpC/P60" evidence="6">
    <location>
        <begin position="30"/>
        <end position="157"/>
    </location>
</feature>
<dbReference type="PROSITE" id="PS51935">
    <property type="entry name" value="NLPC_P60"/>
    <property type="match status" value="1"/>
</dbReference>
<keyword evidence="8" id="KW-1185">Reference proteome</keyword>
<dbReference type="Gene3D" id="3.90.1720.10">
    <property type="entry name" value="endopeptidase domain like (from Nostoc punctiforme)"/>
    <property type="match status" value="1"/>
</dbReference>
<dbReference type="Pfam" id="PF00877">
    <property type="entry name" value="NLPC_P60"/>
    <property type="match status" value="1"/>
</dbReference>
<keyword evidence="5" id="KW-0788">Thiol protease</keyword>